<sequence>MNKLQWKRVYDSVSEDDGFRILIDRLWPRGEKKEAAKIDCWAKEITPTKELRESYHKGMIDYETFSEKYGKELEENTEFKNFVQLIEKELQKENVTMVSAVKEPETSHIPVLRKYIERFLQ</sequence>
<gene>
    <name evidence="1" type="ORF">JCM16774_2156</name>
</gene>
<evidence type="ECO:0000313" key="1">
    <source>
        <dbReference type="EMBL" id="BBM37197.1"/>
    </source>
</evidence>
<dbReference type="EMBL" id="AP019822">
    <property type="protein sequence ID" value="BBM37197.1"/>
    <property type="molecule type" value="Genomic_DNA"/>
</dbReference>
<name>A0A510JDA1_9FUSO</name>
<accession>A0A510JDA1</accession>
<reference evidence="1 2" key="1">
    <citation type="submission" date="2019-07" db="EMBL/GenBank/DDBJ databases">
        <title>Complete Genome Sequence of Leptotrichia goodfellowii Strain JCM 16774.</title>
        <authorList>
            <person name="Watanabe S."/>
            <person name="Cui L."/>
        </authorList>
    </citation>
    <scope>NUCLEOTIDE SEQUENCE [LARGE SCALE GENOMIC DNA]</scope>
    <source>
        <strain evidence="1 2">JCM16774</strain>
    </source>
</reference>
<dbReference type="STRING" id="714315.GCA_000516535_02151"/>
<dbReference type="KEGG" id="lgo:JCM16774_2156"/>
<evidence type="ECO:0000313" key="2">
    <source>
        <dbReference type="Proteomes" id="UP000321606"/>
    </source>
</evidence>
<dbReference type="OrthoDB" id="9790745at2"/>
<proteinExistence type="predicted"/>
<dbReference type="Proteomes" id="UP000321606">
    <property type="component" value="Chromosome"/>
</dbReference>
<dbReference type="PANTHER" id="PTHR36849:SF1">
    <property type="entry name" value="CYTOPLASMIC PROTEIN"/>
    <property type="match status" value="1"/>
</dbReference>
<dbReference type="RefSeq" id="WP_006807209.1">
    <property type="nucleotide sequence ID" value="NZ_AP019822.1"/>
</dbReference>
<dbReference type="Pfam" id="PF22752">
    <property type="entry name" value="DUF488-N3i"/>
    <property type="match status" value="1"/>
</dbReference>
<organism evidence="1 2">
    <name type="scientific">Pseudoleptotrichia goodfellowii</name>
    <dbReference type="NCBI Taxonomy" id="157692"/>
    <lineage>
        <taxon>Bacteria</taxon>
        <taxon>Fusobacteriati</taxon>
        <taxon>Fusobacteriota</taxon>
        <taxon>Fusobacteriia</taxon>
        <taxon>Fusobacteriales</taxon>
        <taxon>Leptotrichiaceae</taxon>
        <taxon>Pseudoleptotrichia</taxon>
    </lineage>
</organism>
<dbReference type="AlphaFoldDB" id="A0A510JDA1"/>
<dbReference type="InterPro" id="IPR052552">
    <property type="entry name" value="YeaO-like"/>
</dbReference>
<protein>
    <submittedName>
        <fullName evidence="1">Uncharacterized protein</fullName>
    </submittedName>
</protein>
<dbReference type="PANTHER" id="PTHR36849">
    <property type="entry name" value="CYTOPLASMIC PROTEIN-RELATED"/>
    <property type="match status" value="1"/>
</dbReference>